<dbReference type="InterPro" id="IPR013320">
    <property type="entry name" value="ConA-like_dom_sf"/>
</dbReference>
<dbReference type="SMART" id="SM00560">
    <property type="entry name" value="LamGL"/>
    <property type="match status" value="1"/>
</dbReference>
<evidence type="ECO:0000313" key="4">
    <source>
        <dbReference type="EMBL" id="KKK90929.1"/>
    </source>
</evidence>
<evidence type="ECO:0000259" key="3">
    <source>
        <dbReference type="SMART" id="SM00560"/>
    </source>
</evidence>
<proteinExistence type="predicted"/>
<dbReference type="Pfam" id="PF13385">
    <property type="entry name" value="Laminin_G_3"/>
    <property type="match status" value="1"/>
</dbReference>
<reference evidence="4" key="1">
    <citation type="journal article" date="2015" name="Nature">
        <title>Complex archaea that bridge the gap between prokaryotes and eukaryotes.</title>
        <authorList>
            <person name="Spang A."/>
            <person name="Saw J.H."/>
            <person name="Jorgensen S.L."/>
            <person name="Zaremba-Niedzwiedzka K."/>
            <person name="Martijn J."/>
            <person name="Lind A.E."/>
            <person name="van Eijk R."/>
            <person name="Schleper C."/>
            <person name="Guy L."/>
            <person name="Ettema T.J."/>
        </authorList>
    </citation>
    <scope>NUCLEOTIDE SEQUENCE</scope>
</reference>
<protein>
    <recommendedName>
        <fullName evidence="3">LamG-like jellyroll fold domain-containing protein</fullName>
    </recommendedName>
</protein>
<dbReference type="Gene3D" id="2.60.120.200">
    <property type="match status" value="1"/>
</dbReference>
<keyword evidence="1" id="KW-0732">Signal</keyword>
<accession>A0A0F9BK15</accession>
<evidence type="ECO:0000256" key="1">
    <source>
        <dbReference type="ARBA" id="ARBA00022729"/>
    </source>
</evidence>
<sequence length="413" mass="46045">MRLNFTAFVSVPLSGDGAAGTSGGVEKLFDGNKVSGKIDFWFQTSMDRMWYMKISQGTGNTGIFFRWNVGYQLQYYDGSYNTIFTYAANTWYHIRIEWNTTTYWNLWIDGVQIEYGGTPNLDYRNNPSFLDRFAYTTSTTLADPHMTYLDGYGEDWLSNYTIGDNLIYSTELIPLEKGWWDLNSLYYDTVAMDSAGTNGGIVNGPTLTTGKINNAIEFDGTNDFIDLKNDEYSATTDSFTMAFWAKPTATRAATTEANSGISGTSNQRYAIYPVHGDVQYGSGHAGAGVSVGTNGVSVFEHSGSYLPSLLVYDTTISDWTHVVVVYENKKPRLYLDGELVRESPFTSSKTVHPGADFGGASYGWYSGMLDDIRLYDYMLSERDILWLYNNGAGQNKTIAESSTKGDFNTIDNN</sequence>
<keyword evidence="2" id="KW-1015">Disulfide bond</keyword>
<feature type="domain" description="LamG-like jellyroll fold" evidence="3">
    <location>
        <begin position="237"/>
        <end position="382"/>
    </location>
</feature>
<name>A0A0F9BK15_9ZZZZ</name>
<dbReference type="SUPFAM" id="SSF49899">
    <property type="entry name" value="Concanavalin A-like lectins/glucanases"/>
    <property type="match status" value="1"/>
</dbReference>
<comment type="caution">
    <text evidence="4">The sequence shown here is derived from an EMBL/GenBank/DDBJ whole genome shotgun (WGS) entry which is preliminary data.</text>
</comment>
<organism evidence="4">
    <name type="scientific">marine sediment metagenome</name>
    <dbReference type="NCBI Taxonomy" id="412755"/>
    <lineage>
        <taxon>unclassified sequences</taxon>
        <taxon>metagenomes</taxon>
        <taxon>ecological metagenomes</taxon>
    </lineage>
</organism>
<dbReference type="AlphaFoldDB" id="A0A0F9BK15"/>
<feature type="non-terminal residue" evidence="4">
    <location>
        <position position="413"/>
    </location>
</feature>
<evidence type="ECO:0000256" key="2">
    <source>
        <dbReference type="ARBA" id="ARBA00023157"/>
    </source>
</evidence>
<dbReference type="EMBL" id="LAZR01048880">
    <property type="protein sequence ID" value="KKK90929.1"/>
    <property type="molecule type" value="Genomic_DNA"/>
</dbReference>
<gene>
    <name evidence="4" type="ORF">LCGC14_2718070</name>
</gene>
<dbReference type="InterPro" id="IPR006558">
    <property type="entry name" value="LamG-like"/>
</dbReference>